<dbReference type="EMBL" id="QTJV01000002">
    <property type="protein sequence ID" value="RFM35377.1"/>
    <property type="molecule type" value="Genomic_DNA"/>
</dbReference>
<organism evidence="3 4">
    <name type="scientific">Chitinophaga silvisoli</name>
    <dbReference type="NCBI Taxonomy" id="2291814"/>
    <lineage>
        <taxon>Bacteria</taxon>
        <taxon>Pseudomonadati</taxon>
        <taxon>Bacteroidota</taxon>
        <taxon>Chitinophagia</taxon>
        <taxon>Chitinophagales</taxon>
        <taxon>Chitinophagaceae</taxon>
        <taxon>Chitinophaga</taxon>
    </lineage>
</organism>
<accession>A0A3E1P5D2</accession>
<dbReference type="OrthoDB" id="9758406at2"/>
<evidence type="ECO:0000256" key="1">
    <source>
        <dbReference type="SAM" id="SignalP"/>
    </source>
</evidence>
<feature type="domain" description="LTD" evidence="2">
    <location>
        <begin position="209"/>
        <end position="322"/>
    </location>
</feature>
<dbReference type="Proteomes" id="UP000261174">
    <property type="component" value="Unassembled WGS sequence"/>
</dbReference>
<feature type="signal peptide" evidence="1">
    <location>
        <begin position="1"/>
        <end position="19"/>
    </location>
</feature>
<dbReference type="AlphaFoldDB" id="A0A3E1P5D2"/>
<dbReference type="Gene3D" id="2.60.40.4070">
    <property type="match status" value="1"/>
</dbReference>
<feature type="chain" id="PRO_5017536956" description="LTD domain-containing protein" evidence="1">
    <location>
        <begin position="20"/>
        <end position="484"/>
    </location>
</feature>
<sequence>MRYPIVCVCMLLHALSAHAQFEEYFNYQDMKDATRWRGTDSAWIIQNGQLKSNFGQINSNFYISAITSPPTANEWQWWMQLNFNTSSLNYVDVYLGADKRNLLDSLLSGYFVRVGNTKDEVCFYRKDPHATPLLLIDGRDGTTDHTTNILNVKVTRNEDYEWTLTVNDVTEGTAIDSMYTNGTIMGFAVRQSTVSFVNKHLFDDVIVGTPQKMNVLINEILYDGDVEFIELYNNGISPVSLSQLSFRRSKPNGGLTDPVAFPSGTLETGAYAAFTTDPDALQLQYNCMHVYKMSLPALTNDSGNVLITDKSGDTLDALHYSDAMHFPMAKNTKGVSLERLNVNAPTQQISNWHSASSTVGFATPGIANSQQLGAVDLPGKLTLTPEVFSPDNDGRDDVAVINYALPAPGFVADISIYNAAGRLVKTICNHFLLPAKGFFTWDGTDDAHNIAPTGIYVVFASLIHSEGDVQRWKLPLVVAKPKNT</sequence>
<gene>
    <name evidence="3" type="ORF">DXN04_08280</name>
</gene>
<dbReference type="SUPFAM" id="SSF74853">
    <property type="entry name" value="Lamin A/C globular tail domain"/>
    <property type="match status" value="1"/>
</dbReference>
<dbReference type="InterPro" id="IPR036415">
    <property type="entry name" value="Lamin_tail_dom_sf"/>
</dbReference>
<dbReference type="Pfam" id="PF00932">
    <property type="entry name" value="LTD"/>
    <property type="match status" value="1"/>
</dbReference>
<keyword evidence="4" id="KW-1185">Reference proteome</keyword>
<dbReference type="InterPro" id="IPR001322">
    <property type="entry name" value="Lamin_tail_dom"/>
</dbReference>
<keyword evidence="1" id="KW-0732">Signal</keyword>
<evidence type="ECO:0000313" key="4">
    <source>
        <dbReference type="Proteomes" id="UP000261174"/>
    </source>
</evidence>
<evidence type="ECO:0000313" key="3">
    <source>
        <dbReference type="EMBL" id="RFM35377.1"/>
    </source>
</evidence>
<evidence type="ECO:0000259" key="2">
    <source>
        <dbReference type="PROSITE" id="PS51841"/>
    </source>
</evidence>
<dbReference type="PROSITE" id="PS51841">
    <property type="entry name" value="LTD"/>
    <property type="match status" value="1"/>
</dbReference>
<name>A0A3E1P5D2_9BACT</name>
<comment type="caution">
    <text evidence="3">The sequence shown here is derived from an EMBL/GenBank/DDBJ whole genome shotgun (WGS) entry which is preliminary data.</text>
</comment>
<dbReference type="RefSeq" id="WP_116852856.1">
    <property type="nucleotide sequence ID" value="NZ_QTJV01000002.1"/>
</dbReference>
<protein>
    <recommendedName>
        <fullName evidence="2">LTD domain-containing protein</fullName>
    </recommendedName>
</protein>
<proteinExistence type="predicted"/>
<reference evidence="3 4" key="1">
    <citation type="submission" date="2018-08" db="EMBL/GenBank/DDBJ databases">
        <title>Chitinophaga sp. K20C18050901, a novel bacterium isolated from forest soil.</title>
        <authorList>
            <person name="Wang C."/>
        </authorList>
    </citation>
    <scope>NUCLEOTIDE SEQUENCE [LARGE SCALE GENOMIC DNA]</scope>
    <source>
        <strain evidence="3 4">K20C18050901</strain>
    </source>
</reference>